<evidence type="ECO:0000256" key="6">
    <source>
        <dbReference type="SAM" id="MobiDB-lite"/>
    </source>
</evidence>
<feature type="coiled-coil region" evidence="5">
    <location>
        <begin position="425"/>
        <end position="473"/>
    </location>
</feature>
<feature type="compositionally biased region" description="Basic and acidic residues" evidence="6">
    <location>
        <begin position="616"/>
        <end position="633"/>
    </location>
</feature>
<dbReference type="AlphaFoldDB" id="A0A8C3BJL3"/>
<feature type="compositionally biased region" description="Pro residues" evidence="6">
    <location>
        <begin position="118"/>
        <end position="128"/>
    </location>
</feature>
<feature type="compositionally biased region" description="Pro residues" evidence="6">
    <location>
        <begin position="189"/>
        <end position="202"/>
    </location>
</feature>
<feature type="region of interest" description="Disordered" evidence="6">
    <location>
        <begin position="25"/>
        <end position="215"/>
    </location>
</feature>
<evidence type="ECO:0000256" key="1">
    <source>
        <dbReference type="ARBA" id="ARBA00023015"/>
    </source>
</evidence>
<feature type="compositionally biased region" description="Pro residues" evidence="6">
    <location>
        <begin position="157"/>
        <end position="182"/>
    </location>
</feature>
<dbReference type="InterPro" id="IPR051381">
    <property type="entry name" value="CREB_ATF_subfamily"/>
</dbReference>
<evidence type="ECO:0000256" key="4">
    <source>
        <dbReference type="ARBA" id="ARBA00023242"/>
    </source>
</evidence>
<evidence type="ECO:0000313" key="8">
    <source>
        <dbReference type="Proteomes" id="UP000694556"/>
    </source>
</evidence>
<feature type="compositionally biased region" description="Polar residues" evidence="6">
    <location>
        <begin position="271"/>
        <end position="303"/>
    </location>
</feature>
<feature type="region of interest" description="Disordered" evidence="6">
    <location>
        <begin position="614"/>
        <end position="633"/>
    </location>
</feature>
<reference evidence="7" key="3">
    <citation type="submission" date="2025-09" db="UniProtKB">
        <authorList>
            <consortium name="Ensembl"/>
        </authorList>
    </citation>
    <scope>IDENTIFICATION</scope>
</reference>
<dbReference type="GO" id="GO:0005634">
    <property type="term" value="C:nucleus"/>
    <property type="evidence" value="ECO:0007669"/>
    <property type="project" value="TreeGrafter"/>
</dbReference>
<dbReference type="GO" id="GO:0000981">
    <property type="term" value="F:DNA-binding transcription factor activity, RNA polymerase II-specific"/>
    <property type="evidence" value="ECO:0007669"/>
    <property type="project" value="TreeGrafter"/>
</dbReference>
<feature type="compositionally biased region" description="Pro residues" evidence="6">
    <location>
        <begin position="138"/>
        <end position="148"/>
    </location>
</feature>
<keyword evidence="5" id="KW-0175">Coiled coil</keyword>
<evidence type="ECO:0000256" key="5">
    <source>
        <dbReference type="SAM" id="Coils"/>
    </source>
</evidence>
<protein>
    <recommendedName>
        <fullName evidence="9">BZIP domain-containing protein</fullName>
    </recommendedName>
</protein>
<reference evidence="7" key="1">
    <citation type="submission" date="2018-09" db="EMBL/GenBank/DDBJ databases">
        <title>Common duck and Muscovy duck high density SNP chip.</title>
        <authorList>
            <person name="Vignal A."/>
            <person name="Thebault N."/>
            <person name="Warren W.C."/>
        </authorList>
    </citation>
    <scope>NUCLEOTIDE SEQUENCE [LARGE SCALE GENOMIC DNA]</scope>
</reference>
<keyword evidence="3" id="KW-0804">Transcription</keyword>
<keyword evidence="2" id="KW-0238">DNA-binding</keyword>
<proteinExistence type="predicted"/>
<reference evidence="7" key="2">
    <citation type="submission" date="2025-08" db="UniProtKB">
        <authorList>
            <consortium name="Ensembl"/>
        </authorList>
    </citation>
    <scope>IDENTIFICATION</scope>
</reference>
<keyword evidence="8" id="KW-1185">Reference proteome</keyword>
<evidence type="ECO:0000256" key="3">
    <source>
        <dbReference type="ARBA" id="ARBA00023163"/>
    </source>
</evidence>
<accession>A0A8C3BJL3</accession>
<dbReference type="Proteomes" id="UP000694556">
    <property type="component" value="Chromosome Z"/>
</dbReference>
<organism evidence="7 8">
    <name type="scientific">Cairina moschata</name>
    <name type="common">Muscovy duck</name>
    <dbReference type="NCBI Taxonomy" id="8855"/>
    <lineage>
        <taxon>Eukaryota</taxon>
        <taxon>Metazoa</taxon>
        <taxon>Chordata</taxon>
        <taxon>Craniata</taxon>
        <taxon>Vertebrata</taxon>
        <taxon>Euteleostomi</taxon>
        <taxon>Archelosauria</taxon>
        <taxon>Archosauria</taxon>
        <taxon>Dinosauria</taxon>
        <taxon>Saurischia</taxon>
        <taxon>Theropoda</taxon>
        <taxon>Coelurosauria</taxon>
        <taxon>Aves</taxon>
        <taxon>Neognathae</taxon>
        <taxon>Galloanserae</taxon>
        <taxon>Anseriformes</taxon>
        <taxon>Anatidae</taxon>
        <taxon>Anatinae</taxon>
        <taxon>Cairina</taxon>
    </lineage>
</organism>
<feature type="compositionally biased region" description="Pro residues" evidence="6">
    <location>
        <begin position="29"/>
        <end position="43"/>
    </location>
</feature>
<sequence length="633" mass="67515">MEPTPPPPPDPLRSRSLPAAAAFALLPGPVNPPSGPDVPPEPPNSHSAYPVLLARWLRPAPPDPSQGLRVPPGAPRDSPVLLAILQRPPVPRDAPRGPLQPPAPPQYSPVPHDAPRGPLQPPAPPQCSPVPRDAPRGPLQPPAPPQCSPVPRDAPRATPPLLPADPHPPPAPSRAPQYPPVLPNARQGPPGPAEPMPSPQPPAEQEKPNPPGDFADKLAWIRSLLAQENIPNLDWLNWQLDELLLETLGPFLDMVELMYISKLPGYKSGVSGVQSLPQSPSSAPDSNTQSSDVVQGDHSSSPQEGWPAPERSVRADTGEGDVSINPEPWMGQQSMDVAVQQSTSFPVGVNVDAGPQPMPEATMQPALPEVVLPAEGNQLLENKGAPLQTGQQLNKAEERLPKKACCKMRSHKLALERHRKDRIYMVGLENRVAACTAQNRALRKKMQLLQKDNVSLMEQLNQLQAVVQELTTTGTTARHPPPAWQAAHGKQEEAVPEELNTEPEGTSLLGSLNPLWGEGQSLPVPNLAYAFNTGSSSVPAATVGSELGPPQLQGAALLQPPLGLGVAVAMQSQEAGVEEVHHQHLYPVAAPHQGDETLAPCFLPAGVRPGTLQSHVGRESVTEEDFKSSRDGW</sequence>
<name>A0A8C3BJL3_CAIMO</name>
<evidence type="ECO:0000256" key="2">
    <source>
        <dbReference type="ARBA" id="ARBA00023125"/>
    </source>
</evidence>
<feature type="region of interest" description="Disordered" evidence="6">
    <location>
        <begin position="271"/>
        <end position="322"/>
    </location>
</feature>
<dbReference type="PANTHER" id="PTHR45996">
    <property type="entry name" value="AGAP001464-PB"/>
    <property type="match status" value="1"/>
</dbReference>
<dbReference type="GO" id="GO:0000978">
    <property type="term" value="F:RNA polymerase II cis-regulatory region sequence-specific DNA binding"/>
    <property type="evidence" value="ECO:0007669"/>
    <property type="project" value="TreeGrafter"/>
</dbReference>
<dbReference type="PANTHER" id="PTHR45996:SF4">
    <property type="entry name" value="CYCLIC AMP-RESPONSIVE ELEMENT-BINDING PROTEIN 3"/>
    <property type="match status" value="1"/>
</dbReference>
<keyword evidence="1" id="KW-0805">Transcription regulation</keyword>
<dbReference type="Ensembl" id="ENSCMMT00000006056.1">
    <property type="protein sequence ID" value="ENSCMMP00000005464.1"/>
    <property type="gene ID" value="ENSCMMG00000003429.1"/>
</dbReference>
<keyword evidence="4" id="KW-0539">Nucleus</keyword>
<feature type="compositionally biased region" description="Pro residues" evidence="6">
    <location>
        <begin position="88"/>
        <end position="108"/>
    </location>
</feature>
<evidence type="ECO:0008006" key="9">
    <source>
        <dbReference type="Google" id="ProtNLM"/>
    </source>
</evidence>
<evidence type="ECO:0000313" key="7">
    <source>
        <dbReference type="Ensembl" id="ENSCMMP00000005464.1"/>
    </source>
</evidence>